<organism evidence="1">
    <name type="scientific">marine sediment metagenome</name>
    <dbReference type="NCBI Taxonomy" id="412755"/>
    <lineage>
        <taxon>unclassified sequences</taxon>
        <taxon>metagenomes</taxon>
        <taxon>ecological metagenomes</taxon>
    </lineage>
</organism>
<proteinExistence type="predicted"/>
<reference evidence="1" key="1">
    <citation type="journal article" date="2015" name="Nature">
        <title>Complex archaea that bridge the gap between prokaryotes and eukaryotes.</title>
        <authorList>
            <person name="Spang A."/>
            <person name="Saw J.H."/>
            <person name="Jorgensen S.L."/>
            <person name="Zaremba-Niedzwiedzka K."/>
            <person name="Martijn J."/>
            <person name="Lind A.E."/>
            <person name="van Eijk R."/>
            <person name="Schleper C."/>
            <person name="Guy L."/>
            <person name="Ettema T.J."/>
        </authorList>
    </citation>
    <scope>NUCLEOTIDE SEQUENCE</scope>
</reference>
<gene>
    <name evidence="1" type="ORF">LCGC14_2528460</name>
</gene>
<sequence length="309" mass="35138">RPPLVGYFVVETVAFNVEFPHRFRTIHAIQLLLEIAELRKLGFALARRTAAAVAFNSDWHCYLRLVRRIQSGLASPPDSAEIAFTILRCRQEIAPTISKPPAVEEAKPIEAPEIPKVKPVEGVAIPATKLDDAVPPTVIEETVPPVADETVNVHDINIIDRFRPTRFVFDKMGLFDIWESAFKAETLKAEAQVAFNEELNKHAKAVGKDVARRKLVWEFVNNNDQAVFNQLTFEEKQAALWWKRTADDWADRLNISQERRIKDYIPHIFDEAASQAKDSPVDASISMLFSKKITDKVRMPFLRSVWAKN</sequence>
<dbReference type="AlphaFoldDB" id="A0A0F9AU98"/>
<protein>
    <submittedName>
        <fullName evidence="1">Uncharacterized protein</fullName>
    </submittedName>
</protein>
<feature type="non-terminal residue" evidence="1">
    <location>
        <position position="1"/>
    </location>
</feature>
<evidence type="ECO:0000313" key="1">
    <source>
        <dbReference type="EMBL" id="KKL13169.1"/>
    </source>
</evidence>
<accession>A0A0F9AU98</accession>
<dbReference type="EMBL" id="LAZR01040969">
    <property type="protein sequence ID" value="KKL13169.1"/>
    <property type="molecule type" value="Genomic_DNA"/>
</dbReference>
<name>A0A0F9AU98_9ZZZZ</name>
<comment type="caution">
    <text evidence="1">The sequence shown here is derived from an EMBL/GenBank/DDBJ whole genome shotgun (WGS) entry which is preliminary data.</text>
</comment>